<evidence type="ECO:0000313" key="3">
    <source>
        <dbReference type="Proteomes" id="UP000663852"/>
    </source>
</evidence>
<reference evidence="2" key="1">
    <citation type="submission" date="2021-02" db="EMBL/GenBank/DDBJ databases">
        <authorList>
            <person name="Nowell W R."/>
        </authorList>
    </citation>
    <scope>NUCLEOTIDE SEQUENCE</scope>
</reference>
<feature type="signal peptide" evidence="1">
    <location>
        <begin position="1"/>
        <end position="22"/>
    </location>
</feature>
<proteinExistence type="predicted"/>
<evidence type="ECO:0000256" key="1">
    <source>
        <dbReference type="SAM" id="SignalP"/>
    </source>
</evidence>
<name>A0A814VN36_ADIRI</name>
<dbReference type="Proteomes" id="UP000663852">
    <property type="component" value="Unassembled WGS sequence"/>
</dbReference>
<dbReference type="OrthoDB" id="10119781at2759"/>
<feature type="chain" id="PRO_5032841045" description="Fibronectin type-III domain-containing protein" evidence="1">
    <location>
        <begin position="23"/>
        <end position="415"/>
    </location>
</feature>
<protein>
    <recommendedName>
        <fullName evidence="4">Fibronectin type-III domain-containing protein</fullName>
    </recommendedName>
</protein>
<dbReference type="AlphaFoldDB" id="A0A814VN36"/>
<comment type="caution">
    <text evidence="2">The sequence shown here is derived from an EMBL/GenBank/DDBJ whole genome shotgun (WGS) entry which is preliminary data.</text>
</comment>
<dbReference type="EMBL" id="CAJNOJ010000142">
    <property type="protein sequence ID" value="CAF1189949.1"/>
    <property type="molecule type" value="Genomic_DNA"/>
</dbReference>
<evidence type="ECO:0008006" key="4">
    <source>
        <dbReference type="Google" id="ProtNLM"/>
    </source>
</evidence>
<keyword evidence="1" id="KW-0732">Signal</keyword>
<organism evidence="2 3">
    <name type="scientific">Adineta ricciae</name>
    <name type="common">Rotifer</name>
    <dbReference type="NCBI Taxonomy" id="249248"/>
    <lineage>
        <taxon>Eukaryota</taxon>
        <taxon>Metazoa</taxon>
        <taxon>Spiralia</taxon>
        <taxon>Gnathifera</taxon>
        <taxon>Rotifera</taxon>
        <taxon>Eurotatoria</taxon>
        <taxon>Bdelloidea</taxon>
        <taxon>Adinetida</taxon>
        <taxon>Adinetidae</taxon>
        <taxon>Adineta</taxon>
    </lineage>
</organism>
<accession>A0A814VN36</accession>
<gene>
    <name evidence="2" type="ORF">EDS130_LOCUS24745</name>
</gene>
<sequence>MQNHLALIISPILLLIISGCLSTTNNSDSSDKSEQIIHTAFAVGLSNIDITQITNYDAMIDQINKYLGISTEYVQVQSIFLIDNFTSSTNTNEMKQYTGVDLSCDIVLDKIIVKSQKCGLLTIKLHIQKFPSSVCKTDSCKETYIAHIKRSIEMCFSFALRVTLQIANGDYRLVPIQFCYFLNASTTTTIISITREPTTSTIPTTAVTYNSANKCLCTIDLNGTNSTNGTENFLITFGYGFDQYSNKTPADFGFTTEHIQLFSGTPSDGYFVIANALPETFYWLVVKKDHTAGENGGYMYVVNALTYPGMYFNKTIDNLTVGKVYEFSMYAANLNKPEWSVLPNILFEVRAVTPDNSLIAQRNSSDIPEYASITWSKHGISFVAPSTSVMLIMISNCNSYAGNDLIIDDIGLCEC</sequence>
<evidence type="ECO:0000313" key="2">
    <source>
        <dbReference type="EMBL" id="CAF1189949.1"/>
    </source>
</evidence>